<proteinExistence type="predicted"/>
<dbReference type="EMBL" id="RCHS01003507">
    <property type="protein sequence ID" value="RMX41309.1"/>
    <property type="molecule type" value="Genomic_DNA"/>
</dbReference>
<keyword evidence="3" id="KW-1185">Reference proteome</keyword>
<evidence type="ECO:0000313" key="2">
    <source>
        <dbReference type="EMBL" id="RMX41309.1"/>
    </source>
</evidence>
<evidence type="ECO:0000256" key="1">
    <source>
        <dbReference type="SAM" id="MobiDB-lite"/>
    </source>
</evidence>
<gene>
    <name evidence="2" type="ORF">pdam_00018336</name>
</gene>
<organism evidence="2 3">
    <name type="scientific">Pocillopora damicornis</name>
    <name type="common">Cauliflower coral</name>
    <name type="synonym">Millepora damicornis</name>
    <dbReference type="NCBI Taxonomy" id="46731"/>
    <lineage>
        <taxon>Eukaryota</taxon>
        <taxon>Metazoa</taxon>
        <taxon>Cnidaria</taxon>
        <taxon>Anthozoa</taxon>
        <taxon>Hexacorallia</taxon>
        <taxon>Scleractinia</taxon>
        <taxon>Astrocoeniina</taxon>
        <taxon>Pocilloporidae</taxon>
        <taxon>Pocillopora</taxon>
    </lineage>
</organism>
<feature type="region of interest" description="Disordered" evidence="1">
    <location>
        <begin position="1"/>
        <end position="30"/>
    </location>
</feature>
<reference evidence="2 3" key="1">
    <citation type="journal article" date="2018" name="Sci. Rep.">
        <title>Comparative analysis of the Pocillopora damicornis genome highlights role of immune system in coral evolution.</title>
        <authorList>
            <person name="Cunning R."/>
            <person name="Bay R.A."/>
            <person name="Gillette P."/>
            <person name="Baker A.C."/>
            <person name="Traylor-Knowles N."/>
        </authorList>
    </citation>
    <scope>NUCLEOTIDE SEQUENCE [LARGE SCALE GENOMIC DNA]</scope>
    <source>
        <strain evidence="2">RSMAS</strain>
        <tissue evidence="2">Whole animal</tissue>
    </source>
</reference>
<dbReference type="AlphaFoldDB" id="A0A3M6TJ12"/>
<comment type="caution">
    <text evidence="2">The sequence shown here is derived from an EMBL/GenBank/DDBJ whole genome shotgun (WGS) entry which is preliminary data.</text>
</comment>
<name>A0A3M6TJ12_POCDA</name>
<evidence type="ECO:0000313" key="3">
    <source>
        <dbReference type="Proteomes" id="UP000275408"/>
    </source>
</evidence>
<accession>A0A3M6TJ12</accession>
<dbReference type="Proteomes" id="UP000275408">
    <property type="component" value="Unassembled WGS sequence"/>
</dbReference>
<protein>
    <submittedName>
        <fullName evidence="2">Uncharacterized protein</fullName>
    </submittedName>
</protein>
<sequence length="70" mass="8009">MTMMPRRTPQMNFEGEANNRLLDEEDTQRSNLSSKYIEDDNTLRGGVTVNFGDISQLVLEIVLTTLFKTL</sequence>